<dbReference type="PANTHER" id="PTHR23272">
    <property type="entry name" value="BED FINGER-RELATED"/>
    <property type="match status" value="1"/>
</dbReference>
<dbReference type="AlphaFoldDB" id="A0A2Z7BWC4"/>
<dbReference type="EMBL" id="KV001408">
    <property type="protein sequence ID" value="KZV38952.1"/>
    <property type="molecule type" value="Genomic_DNA"/>
</dbReference>
<dbReference type="InterPro" id="IPR025525">
    <property type="entry name" value="hAT-like_transposase_RNase-H"/>
</dbReference>
<evidence type="ECO:0000259" key="1">
    <source>
        <dbReference type="Pfam" id="PF14372"/>
    </source>
</evidence>
<protein>
    <recommendedName>
        <fullName evidence="1">hAT-like transposase RNase-H fold domain-containing protein</fullName>
    </recommendedName>
</protein>
<reference evidence="2 3" key="1">
    <citation type="journal article" date="2015" name="Proc. Natl. Acad. Sci. U.S.A.">
        <title>The resurrection genome of Boea hygrometrica: A blueprint for survival of dehydration.</title>
        <authorList>
            <person name="Xiao L."/>
            <person name="Yang G."/>
            <person name="Zhang L."/>
            <person name="Yang X."/>
            <person name="Zhao S."/>
            <person name="Ji Z."/>
            <person name="Zhou Q."/>
            <person name="Hu M."/>
            <person name="Wang Y."/>
            <person name="Chen M."/>
            <person name="Xu Y."/>
            <person name="Jin H."/>
            <person name="Xiao X."/>
            <person name="Hu G."/>
            <person name="Bao F."/>
            <person name="Hu Y."/>
            <person name="Wan P."/>
            <person name="Li L."/>
            <person name="Deng X."/>
            <person name="Kuang T."/>
            <person name="Xiang C."/>
            <person name="Zhu J.K."/>
            <person name="Oliver M.J."/>
            <person name="He Y."/>
        </authorList>
    </citation>
    <scope>NUCLEOTIDE SEQUENCE [LARGE SCALE GENOMIC DNA]</scope>
    <source>
        <strain evidence="3">cv. XS01</strain>
    </source>
</reference>
<organism evidence="2 3">
    <name type="scientific">Dorcoceras hygrometricum</name>
    <dbReference type="NCBI Taxonomy" id="472368"/>
    <lineage>
        <taxon>Eukaryota</taxon>
        <taxon>Viridiplantae</taxon>
        <taxon>Streptophyta</taxon>
        <taxon>Embryophyta</taxon>
        <taxon>Tracheophyta</taxon>
        <taxon>Spermatophyta</taxon>
        <taxon>Magnoliopsida</taxon>
        <taxon>eudicotyledons</taxon>
        <taxon>Gunneridae</taxon>
        <taxon>Pentapetalae</taxon>
        <taxon>asterids</taxon>
        <taxon>lamiids</taxon>
        <taxon>Lamiales</taxon>
        <taxon>Gesneriaceae</taxon>
        <taxon>Didymocarpoideae</taxon>
        <taxon>Trichosporeae</taxon>
        <taxon>Loxocarpinae</taxon>
        <taxon>Dorcoceras</taxon>
    </lineage>
</organism>
<dbReference type="Proteomes" id="UP000250235">
    <property type="component" value="Unassembled WGS sequence"/>
</dbReference>
<name>A0A2Z7BWC4_9LAMI</name>
<dbReference type="Pfam" id="PF14372">
    <property type="entry name" value="hAT-like_RNase-H"/>
    <property type="match status" value="1"/>
</dbReference>
<sequence>MSDSVVKIRNAVRYVRSSPARFKKFKTCMEDEKISCKSMVCLDVHTRWNSTYVMLEAAEKFEKAFDRLEDHDSQYVKGPPSKEDWDNARNLVKFLGVFYEVTLRISGSLFVTSNQYFHELCLIKNVITEKDPLLSRMAKGMERKFNKYWGDFEKINSLLFVAIVLDPRYKLKFTKYCLSHFYEKEIVDEMVRFVDQTLRRLYDEYRLSSLGF</sequence>
<accession>A0A2Z7BWC4</accession>
<dbReference type="GO" id="GO:0003677">
    <property type="term" value="F:DNA binding"/>
    <property type="evidence" value="ECO:0007669"/>
    <property type="project" value="InterPro"/>
</dbReference>
<dbReference type="PANTHER" id="PTHR23272:SF193">
    <property type="entry name" value="OS07G0624100 PROTEIN"/>
    <property type="match status" value="1"/>
</dbReference>
<evidence type="ECO:0000313" key="3">
    <source>
        <dbReference type="Proteomes" id="UP000250235"/>
    </source>
</evidence>
<feature type="domain" description="hAT-like transposase RNase-H fold" evidence="1">
    <location>
        <begin position="106"/>
        <end position="205"/>
    </location>
</feature>
<dbReference type="OrthoDB" id="1747355at2759"/>
<proteinExistence type="predicted"/>
<dbReference type="InterPro" id="IPR012337">
    <property type="entry name" value="RNaseH-like_sf"/>
</dbReference>
<keyword evidence="3" id="KW-1185">Reference proteome</keyword>
<evidence type="ECO:0000313" key="2">
    <source>
        <dbReference type="EMBL" id="KZV38952.1"/>
    </source>
</evidence>
<dbReference type="SUPFAM" id="SSF53098">
    <property type="entry name" value="Ribonuclease H-like"/>
    <property type="match status" value="1"/>
</dbReference>
<gene>
    <name evidence="2" type="ORF">F511_41435</name>
</gene>